<gene>
    <name evidence="1" type="ORF">CCAM_LOCUS15185</name>
</gene>
<dbReference type="Proteomes" id="UP000595140">
    <property type="component" value="Unassembled WGS sequence"/>
</dbReference>
<dbReference type="InterPro" id="IPR052343">
    <property type="entry name" value="Retrotransposon-Effector_Assoc"/>
</dbReference>
<dbReference type="OrthoDB" id="1935089at2759"/>
<evidence type="ECO:0000313" key="1">
    <source>
        <dbReference type="EMBL" id="VFQ73409.1"/>
    </source>
</evidence>
<organism evidence="1 2">
    <name type="scientific">Cuscuta campestris</name>
    <dbReference type="NCBI Taxonomy" id="132261"/>
    <lineage>
        <taxon>Eukaryota</taxon>
        <taxon>Viridiplantae</taxon>
        <taxon>Streptophyta</taxon>
        <taxon>Embryophyta</taxon>
        <taxon>Tracheophyta</taxon>
        <taxon>Spermatophyta</taxon>
        <taxon>Magnoliopsida</taxon>
        <taxon>eudicotyledons</taxon>
        <taxon>Gunneridae</taxon>
        <taxon>Pentapetalae</taxon>
        <taxon>asterids</taxon>
        <taxon>lamiids</taxon>
        <taxon>Solanales</taxon>
        <taxon>Convolvulaceae</taxon>
        <taxon>Cuscuteae</taxon>
        <taxon>Cuscuta</taxon>
        <taxon>Cuscuta subgen. Grammica</taxon>
        <taxon>Cuscuta sect. Cleistogrammica</taxon>
    </lineage>
</organism>
<sequence>MRGLANINKLQHTKVALKEWNQKVFGNIFTKLNDAEQLGSQAHVEYENFPNEINRESTQLANAKLIKAVNDEKEYWKQKANIRWLDKGDANSNLFQAFPKRKRKKLSITHILSTEGKGLSSPGEIKEAALTHFQKLYKADHNPIIEPIIPLIPKVITLEDNSLLTALPTLEEVKRSVWELDGNSASGPDGYNGNFFKHCWEIIKRDVLLASQKFFLGVPVPRAYGSTLLSLIPKIGNPKKFDDFRPISLSTFMSKINTKILANMLKLLLPKLISPEQVAFQPGKCWIWA</sequence>
<name>A0A484LB96_9ASTE</name>
<dbReference type="PANTHER" id="PTHR46890">
    <property type="entry name" value="NON-LTR RETROLELEMENT REVERSE TRANSCRIPTASE-LIKE PROTEIN-RELATED"/>
    <property type="match status" value="1"/>
</dbReference>
<accession>A0A484LB96</accession>
<reference evidence="1 2" key="1">
    <citation type="submission" date="2018-04" db="EMBL/GenBank/DDBJ databases">
        <authorList>
            <person name="Vogel A."/>
        </authorList>
    </citation>
    <scope>NUCLEOTIDE SEQUENCE [LARGE SCALE GENOMIC DNA]</scope>
</reference>
<dbReference type="AlphaFoldDB" id="A0A484LB96"/>
<proteinExistence type="predicted"/>
<dbReference type="PANTHER" id="PTHR46890:SF48">
    <property type="entry name" value="RNA-DIRECTED DNA POLYMERASE"/>
    <property type="match status" value="1"/>
</dbReference>
<dbReference type="EMBL" id="OOIL02001193">
    <property type="protein sequence ID" value="VFQ73409.1"/>
    <property type="molecule type" value="Genomic_DNA"/>
</dbReference>
<evidence type="ECO:0008006" key="3">
    <source>
        <dbReference type="Google" id="ProtNLM"/>
    </source>
</evidence>
<evidence type="ECO:0000313" key="2">
    <source>
        <dbReference type="Proteomes" id="UP000595140"/>
    </source>
</evidence>
<protein>
    <recommendedName>
        <fullName evidence="3">Reverse transcriptase domain-containing protein</fullName>
    </recommendedName>
</protein>
<keyword evidence="2" id="KW-1185">Reference proteome</keyword>